<dbReference type="GO" id="GO:0008641">
    <property type="term" value="F:ubiquitin-like modifier activating enzyme activity"/>
    <property type="evidence" value="ECO:0007669"/>
    <property type="project" value="InterPro"/>
</dbReference>
<dbReference type="CDD" id="cd00158">
    <property type="entry name" value="RHOD"/>
    <property type="match status" value="1"/>
</dbReference>
<dbReference type="InterPro" id="IPR045886">
    <property type="entry name" value="ThiF/MoeB/HesA"/>
</dbReference>
<comment type="subcellular location">
    <subcellularLocation>
        <location evidence="1">Cytoplasm</location>
        <location evidence="1">Cytosol</location>
    </subcellularLocation>
</comment>
<dbReference type="CDD" id="cd00757">
    <property type="entry name" value="ThiF_MoeB_HesA_family"/>
    <property type="match status" value="1"/>
</dbReference>
<dbReference type="VEuPathDB" id="MicrosporidiaDB:AEWQ_031220"/>
<evidence type="ECO:0000256" key="4">
    <source>
        <dbReference type="ARBA" id="ARBA00022786"/>
    </source>
</evidence>
<dbReference type="GO" id="GO:0016779">
    <property type="term" value="F:nucleotidyltransferase activity"/>
    <property type="evidence" value="ECO:0007669"/>
    <property type="project" value="TreeGrafter"/>
</dbReference>
<keyword evidence="4" id="KW-0833">Ubl conjugation pathway</keyword>
<dbReference type="EMBL" id="KC513618">
    <property type="protein sequence ID" value="AGE96403.1"/>
    <property type="molecule type" value="Genomic_DNA"/>
</dbReference>
<dbReference type="InterPro" id="IPR036873">
    <property type="entry name" value="Rhodanese-like_dom_sf"/>
</dbReference>
<dbReference type="VEuPathDB" id="MicrosporidiaDB:ECU03_1290"/>
<organism evidence="7">
    <name type="scientific">Encephalitozoon cuniculi</name>
    <name type="common">Microsporidian parasite</name>
    <dbReference type="NCBI Taxonomy" id="6035"/>
    <lineage>
        <taxon>Eukaryota</taxon>
        <taxon>Fungi</taxon>
        <taxon>Fungi incertae sedis</taxon>
        <taxon>Microsporidia</taxon>
        <taxon>Unikaryonidae</taxon>
        <taxon>Encephalitozoon</taxon>
    </lineage>
</organism>
<keyword evidence="5" id="KW-0067">ATP-binding</keyword>
<gene>
    <name evidence="7" type="ORF">ECU03_1290</name>
</gene>
<dbReference type="SUPFAM" id="SSF69572">
    <property type="entry name" value="Activating enzymes of the ubiquitin-like proteins"/>
    <property type="match status" value="1"/>
</dbReference>
<dbReference type="PANTHER" id="PTHR10953">
    <property type="entry name" value="UBIQUITIN-ACTIVATING ENZYME E1"/>
    <property type="match status" value="1"/>
</dbReference>
<protein>
    <recommendedName>
        <fullName evidence="6">Rhodanese domain-containing protein</fullName>
    </recommendedName>
</protein>
<reference evidence="7" key="1">
    <citation type="journal article" date="2013" name="Eukaryot. Cell">
        <title>Extremely Reduced Levels of Heterozygosity in the Vertebrate Pathogen Encephalitozoon cuniculi.</title>
        <authorList>
            <person name="Selman M."/>
            <person name="Sak B."/>
            <person name="Kvac M."/>
            <person name="Farinelli L."/>
            <person name="Weiss L.M."/>
            <person name="Corradi N."/>
        </authorList>
    </citation>
    <scope>NUCLEOTIDE SEQUENCE</scope>
</reference>
<evidence type="ECO:0000256" key="1">
    <source>
        <dbReference type="ARBA" id="ARBA00004514"/>
    </source>
</evidence>
<dbReference type="AlphaFoldDB" id="M1K5W9"/>
<dbReference type="FunFam" id="3.40.50.720:FF:000033">
    <property type="entry name" value="Adenylyltransferase and sulfurtransferase MOCS3"/>
    <property type="match status" value="1"/>
</dbReference>
<name>M1K5W9_ENCCN</name>
<evidence type="ECO:0000259" key="6">
    <source>
        <dbReference type="PROSITE" id="PS50206"/>
    </source>
</evidence>
<dbReference type="VEuPathDB" id="MicrosporidiaDB:M970_031220"/>
<dbReference type="Pfam" id="PF00581">
    <property type="entry name" value="Rhodanese"/>
    <property type="match status" value="1"/>
</dbReference>
<dbReference type="GO" id="GO:0005524">
    <property type="term" value="F:ATP binding"/>
    <property type="evidence" value="ECO:0007669"/>
    <property type="project" value="UniProtKB-KW"/>
</dbReference>
<proteinExistence type="predicted"/>
<dbReference type="Gene3D" id="3.40.50.720">
    <property type="entry name" value="NAD(P)-binding Rossmann-like Domain"/>
    <property type="match status" value="1"/>
</dbReference>
<dbReference type="Gene3D" id="3.40.250.10">
    <property type="entry name" value="Rhodanese-like domain"/>
    <property type="match status" value="1"/>
</dbReference>
<dbReference type="InterPro" id="IPR001763">
    <property type="entry name" value="Rhodanese-like_dom"/>
</dbReference>
<dbReference type="InterPro" id="IPR000594">
    <property type="entry name" value="ThiF_NAD_FAD-bd"/>
</dbReference>
<evidence type="ECO:0000256" key="5">
    <source>
        <dbReference type="ARBA" id="ARBA00022840"/>
    </source>
</evidence>
<dbReference type="InterPro" id="IPR035985">
    <property type="entry name" value="Ubiquitin-activating_enz"/>
</dbReference>
<dbReference type="VEuPathDB" id="MicrosporidiaDB:AEWD_031220"/>
<sequence length="378" mass="41561">MVFESDLPETDVERYSRQIIVPGIHVRGQKSLGDSGILVVGCGGLGSPAIMYLSSCGARRIGLVDFDKVEIHNLQRQVIYTEADVSQHKVVAALSFVRRANSSVEVEGYNEFLSRENVERIINPYDVVLDCTDNIHTRYLLSDYCKALGKSLICGSVLRWEGQLYKLTPNGPCYRCLFPNIKTETMTCEDAGVVGPICGVIGSLQALEAIKTITGDVEPKMTIYNGMTSDLMDFKLRTPKHGCSVCSKKCVPESSSFFMPPCTSATDLEDPDVDTVEWEDILDNLESYFLIDIRSPIQYEMFRVKGSVNIPLIDLPGKTGDIDASGKRIGVICRRGISSKEGAWILKRSGIHAFSVNGGINGLKNQLRKARQAESASG</sequence>
<dbReference type="Pfam" id="PF00899">
    <property type="entry name" value="ThiF"/>
    <property type="match status" value="1"/>
</dbReference>
<evidence type="ECO:0000256" key="3">
    <source>
        <dbReference type="ARBA" id="ARBA00022741"/>
    </source>
</evidence>
<dbReference type="GO" id="GO:0005829">
    <property type="term" value="C:cytosol"/>
    <property type="evidence" value="ECO:0007669"/>
    <property type="project" value="UniProtKB-SubCell"/>
</dbReference>
<dbReference type="PROSITE" id="PS50206">
    <property type="entry name" value="RHODANESE_3"/>
    <property type="match status" value="1"/>
</dbReference>
<feature type="domain" description="Rhodanese" evidence="6">
    <location>
        <begin position="284"/>
        <end position="368"/>
    </location>
</feature>
<evidence type="ECO:0000256" key="2">
    <source>
        <dbReference type="ARBA" id="ARBA00022679"/>
    </source>
</evidence>
<accession>M1K5W9</accession>
<keyword evidence="3" id="KW-0547">Nucleotide-binding</keyword>
<dbReference type="GO" id="GO:0004792">
    <property type="term" value="F:thiosulfate-cyanide sulfurtransferase activity"/>
    <property type="evidence" value="ECO:0007669"/>
    <property type="project" value="TreeGrafter"/>
</dbReference>
<dbReference type="PANTHER" id="PTHR10953:SF102">
    <property type="entry name" value="ADENYLYLTRANSFERASE AND SULFURTRANSFERASE MOCS3"/>
    <property type="match status" value="1"/>
</dbReference>
<evidence type="ECO:0000313" key="7">
    <source>
        <dbReference type="EMBL" id="AGE96403.1"/>
    </source>
</evidence>
<dbReference type="VEuPathDB" id="MicrosporidiaDB:AEWR_031220"/>
<keyword evidence="2" id="KW-0808">Transferase</keyword>
<dbReference type="SMART" id="SM00450">
    <property type="entry name" value="RHOD"/>
    <property type="match status" value="1"/>
</dbReference>